<organism evidence="1 2">
    <name type="scientific">Lutispora saccharofermentans</name>
    <dbReference type="NCBI Taxonomy" id="3024236"/>
    <lineage>
        <taxon>Bacteria</taxon>
        <taxon>Bacillati</taxon>
        <taxon>Bacillota</taxon>
        <taxon>Clostridia</taxon>
        <taxon>Lutisporales</taxon>
        <taxon>Lutisporaceae</taxon>
        <taxon>Lutispora</taxon>
    </lineage>
</organism>
<name>A0ABT1ND63_9FIRM</name>
<evidence type="ECO:0000313" key="1">
    <source>
        <dbReference type="EMBL" id="MCQ1529193.1"/>
    </source>
</evidence>
<comment type="caution">
    <text evidence="1">The sequence shown here is derived from an EMBL/GenBank/DDBJ whole genome shotgun (WGS) entry which is preliminary data.</text>
</comment>
<dbReference type="Proteomes" id="UP001651880">
    <property type="component" value="Unassembled WGS sequence"/>
</dbReference>
<dbReference type="RefSeq" id="WP_255226713.1">
    <property type="nucleotide sequence ID" value="NZ_JAJEKE010000004.1"/>
</dbReference>
<evidence type="ECO:0000313" key="2">
    <source>
        <dbReference type="Proteomes" id="UP001651880"/>
    </source>
</evidence>
<gene>
    <name evidence="1" type="ORF">LJD61_06470</name>
</gene>
<proteinExistence type="predicted"/>
<evidence type="ECO:0008006" key="3">
    <source>
        <dbReference type="Google" id="ProtNLM"/>
    </source>
</evidence>
<keyword evidence="2" id="KW-1185">Reference proteome</keyword>
<sequence length="158" mass="18732">MSFYARVFSMAEDYPSRFAICDELLEAEYEFSTFPGKFDEDFDEKDWKYLMLEYDPNHEPIRLERNIKGVDPIFEEERQEFLDVLQELPYSKEQKKAVDIVKNMVQIYALDVDEDITEEGWQFLETLLDFLADATDGYVQIDEEGIYGKEGELLVEME</sequence>
<reference evidence="1 2" key="1">
    <citation type="submission" date="2021-10" db="EMBL/GenBank/DDBJ databases">
        <title>Lutispora strain m25 sp. nov., a thermophilic, non-spore-forming bacterium isolated from a lab-scale methanogenic bioreactor digesting anaerobic sludge.</title>
        <authorList>
            <person name="El Houari A."/>
            <person name="Mcdonald J."/>
        </authorList>
    </citation>
    <scope>NUCLEOTIDE SEQUENCE [LARGE SCALE GENOMIC DNA]</scope>
    <source>
        <strain evidence="2">m25</strain>
    </source>
</reference>
<dbReference type="EMBL" id="JAJEKE010000004">
    <property type="protein sequence ID" value="MCQ1529193.1"/>
    <property type="molecule type" value="Genomic_DNA"/>
</dbReference>
<protein>
    <recommendedName>
        <fullName evidence="3">DUF2004 domain-containing protein</fullName>
    </recommendedName>
</protein>
<accession>A0ABT1ND63</accession>